<feature type="compositionally biased region" description="Basic and acidic residues" evidence="1">
    <location>
        <begin position="12"/>
        <end position="22"/>
    </location>
</feature>
<feature type="region of interest" description="Disordered" evidence="1">
    <location>
        <begin position="1"/>
        <end position="65"/>
    </location>
</feature>
<accession>A0A9W8RQ17</accession>
<keyword evidence="3" id="KW-1185">Reference proteome</keyword>
<dbReference type="AlphaFoldDB" id="A0A9W8RQ17"/>
<dbReference type="Proteomes" id="UP001152049">
    <property type="component" value="Unassembled WGS sequence"/>
</dbReference>
<feature type="compositionally biased region" description="Basic residues" evidence="1">
    <location>
        <begin position="1"/>
        <end position="11"/>
    </location>
</feature>
<organism evidence="2 3">
    <name type="scientific">Fusarium torreyae</name>
    <dbReference type="NCBI Taxonomy" id="1237075"/>
    <lineage>
        <taxon>Eukaryota</taxon>
        <taxon>Fungi</taxon>
        <taxon>Dikarya</taxon>
        <taxon>Ascomycota</taxon>
        <taxon>Pezizomycotina</taxon>
        <taxon>Sordariomycetes</taxon>
        <taxon>Hypocreomycetidae</taxon>
        <taxon>Hypocreales</taxon>
        <taxon>Nectriaceae</taxon>
        <taxon>Fusarium</taxon>
    </lineage>
</organism>
<evidence type="ECO:0000313" key="3">
    <source>
        <dbReference type="Proteomes" id="UP001152049"/>
    </source>
</evidence>
<dbReference type="OrthoDB" id="5130600at2759"/>
<sequence>MPSPRRSKRLQARNEPEQDSPRVNKSKSQKNRKKALKKKPMRDQGDMAEQDSVNDEDAVESHRLTVEEREANKWSIQRQKELAEKHKQARAARDILHGDLCLHDHEYLVDKFWEAEMAGTIQTFAKNDCFQDVPWDSLDATTQKKFLSWAPGAKELFELDGTSTQMFRRWVWEIIDENFFSNKSKDIVWTSPFWEAQATIERYLCEHDFSFHRLVEAHKYPNWRLTTMQLYYSTEEKRAGSLRMEPSCVISILNKALGRYFPKEFDENSNHNLKLLSEGVACMEFYTSASLCSYSHVFHHPTNLEKHGFLFNPDVAGIEGKAMMAIDSTVMDVGRPVDLIAQPMLVARGNRDGFGYHVQRIVYPMQVCVDWLADYENMVSEEKAEQKKMDE</sequence>
<gene>
    <name evidence="2" type="ORF">NW762_011262</name>
</gene>
<proteinExistence type="predicted"/>
<protein>
    <submittedName>
        <fullName evidence="2">Uncharacterized protein</fullName>
    </submittedName>
</protein>
<evidence type="ECO:0000256" key="1">
    <source>
        <dbReference type="SAM" id="MobiDB-lite"/>
    </source>
</evidence>
<dbReference type="EMBL" id="JAOQAZ010000027">
    <property type="protein sequence ID" value="KAJ4251962.1"/>
    <property type="molecule type" value="Genomic_DNA"/>
</dbReference>
<feature type="compositionally biased region" description="Acidic residues" evidence="1">
    <location>
        <begin position="46"/>
        <end position="58"/>
    </location>
</feature>
<comment type="caution">
    <text evidence="2">The sequence shown here is derived from an EMBL/GenBank/DDBJ whole genome shotgun (WGS) entry which is preliminary data.</text>
</comment>
<feature type="compositionally biased region" description="Basic residues" evidence="1">
    <location>
        <begin position="24"/>
        <end position="40"/>
    </location>
</feature>
<name>A0A9W8RQ17_9HYPO</name>
<evidence type="ECO:0000313" key="2">
    <source>
        <dbReference type="EMBL" id="KAJ4251962.1"/>
    </source>
</evidence>
<reference evidence="2" key="1">
    <citation type="submission" date="2022-09" db="EMBL/GenBank/DDBJ databases">
        <title>Fusarium specimens isolated from Avocado Roots.</title>
        <authorList>
            <person name="Stajich J."/>
            <person name="Roper C."/>
            <person name="Heimlech-Rivalta G."/>
        </authorList>
    </citation>
    <scope>NUCLEOTIDE SEQUENCE</scope>
    <source>
        <strain evidence="2">CF00136</strain>
    </source>
</reference>